<dbReference type="RefSeq" id="WP_182542438.1">
    <property type="nucleotide sequence ID" value="NZ_JACGWZ010000001.1"/>
</dbReference>
<evidence type="ECO:0000259" key="11">
    <source>
        <dbReference type="Pfam" id="PF14535"/>
    </source>
</evidence>
<dbReference type="InterPro" id="IPR011880">
    <property type="entry name" value="PA_CoA_ligase"/>
</dbReference>
<comment type="caution">
    <text evidence="12">The sequence shown here is derived from an EMBL/GenBank/DDBJ whole genome shotgun (WGS) entry which is preliminary data.</text>
</comment>
<protein>
    <recommendedName>
        <fullName evidence="7">Phenylacetate-coenzyme A ligase</fullName>
        <ecNumber evidence="6">6.2.1.30</ecNumber>
    </recommendedName>
    <alternativeName>
        <fullName evidence="8">Phenylacetyl-CoA ligase</fullName>
    </alternativeName>
</protein>
<dbReference type="PANTHER" id="PTHR43845">
    <property type="entry name" value="BLR5969 PROTEIN"/>
    <property type="match status" value="1"/>
</dbReference>
<dbReference type="PANTHER" id="PTHR43845:SF1">
    <property type="entry name" value="BLR5969 PROTEIN"/>
    <property type="match status" value="1"/>
</dbReference>
<evidence type="ECO:0000259" key="10">
    <source>
        <dbReference type="Pfam" id="PF00501"/>
    </source>
</evidence>
<gene>
    <name evidence="12" type="ORF">FHX42_000378</name>
</gene>
<evidence type="ECO:0000313" key="12">
    <source>
        <dbReference type="EMBL" id="MBA8823049.1"/>
    </source>
</evidence>
<comment type="similarity">
    <text evidence="5">Belongs to the phenylacetyl-CoA ligase family.</text>
</comment>
<keyword evidence="3" id="KW-0547">Nucleotide-binding</keyword>
<dbReference type="InterPro" id="IPR000873">
    <property type="entry name" value="AMP-dep_synth/lig_dom"/>
</dbReference>
<evidence type="ECO:0000256" key="8">
    <source>
        <dbReference type="ARBA" id="ARBA00075111"/>
    </source>
</evidence>
<dbReference type="Proteomes" id="UP000569329">
    <property type="component" value="Unassembled WGS sequence"/>
</dbReference>
<feature type="compositionally biased region" description="Polar residues" evidence="9">
    <location>
        <begin position="1"/>
        <end position="11"/>
    </location>
</feature>
<keyword evidence="2 12" id="KW-0436">Ligase</keyword>
<name>A0A839DQN1_9PSEU</name>
<evidence type="ECO:0000256" key="7">
    <source>
        <dbReference type="ARBA" id="ARBA00068695"/>
    </source>
</evidence>
<dbReference type="Gene3D" id="3.30.300.30">
    <property type="match status" value="1"/>
</dbReference>
<dbReference type="FunFam" id="3.40.50.12780:FF:000016">
    <property type="entry name" value="Phenylacetate-coenzyme A ligase"/>
    <property type="match status" value="1"/>
</dbReference>
<evidence type="ECO:0000256" key="4">
    <source>
        <dbReference type="ARBA" id="ARBA00060591"/>
    </source>
</evidence>
<evidence type="ECO:0000256" key="3">
    <source>
        <dbReference type="ARBA" id="ARBA00022741"/>
    </source>
</evidence>
<dbReference type="AlphaFoldDB" id="A0A839DQN1"/>
<evidence type="ECO:0000256" key="6">
    <source>
        <dbReference type="ARBA" id="ARBA00066629"/>
    </source>
</evidence>
<evidence type="ECO:0000256" key="1">
    <source>
        <dbReference type="ARBA" id="ARBA00011245"/>
    </source>
</evidence>
<comment type="subunit">
    <text evidence="1">Monomer.</text>
</comment>
<dbReference type="InterPro" id="IPR045851">
    <property type="entry name" value="AMP-bd_C_sf"/>
</dbReference>
<reference evidence="12 13" key="1">
    <citation type="submission" date="2020-07" db="EMBL/GenBank/DDBJ databases">
        <title>Sequencing the genomes of 1000 actinobacteria strains.</title>
        <authorList>
            <person name="Klenk H.-P."/>
        </authorList>
    </citation>
    <scope>NUCLEOTIDE SEQUENCE [LARGE SCALE GENOMIC DNA]</scope>
    <source>
        <strain evidence="12 13">DSM 45975</strain>
    </source>
</reference>
<organism evidence="12 13">
    <name type="scientific">Halosaccharopolyspora lacisalsi</name>
    <dbReference type="NCBI Taxonomy" id="1000566"/>
    <lineage>
        <taxon>Bacteria</taxon>
        <taxon>Bacillati</taxon>
        <taxon>Actinomycetota</taxon>
        <taxon>Actinomycetes</taxon>
        <taxon>Pseudonocardiales</taxon>
        <taxon>Pseudonocardiaceae</taxon>
        <taxon>Halosaccharopolyspora</taxon>
    </lineage>
</organism>
<accession>A0A839DQN1</accession>
<dbReference type="Pfam" id="PF14535">
    <property type="entry name" value="AMP-binding_C_2"/>
    <property type="match status" value="1"/>
</dbReference>
<dbReference type="SUPFAM" id="SSF56801">
    <property type="entry name" value="Acetyl-CoA synthetase-like"/>
    <property type="match status" value="1"/>
</dbReference>
<evidence type="ECO:0000256" key="5">
    <source>
        <dbReference type="ARBA" id="ARBA00061566"/>
    </source>
</evidence>
<feature type="region of interest" description="Disordered" evidence="9">
    <location>
        <begin position="423"/>
        <end position="451"/>
    </location>
</feature>
<evidence type="ECO:0000256" key="9">
    <source>
        <dbReference type="SAM" id="MobiDB-lite"/>
    </source>
</evidence>
<feature type="region of interest" description="Disordered" evidence="9">
    <location>
        <begin position="1"/>
        <end position="24"/>
    </location>
</feature>
<dbReference type="EMBL" id="JACGWZ010000001">
    <property type="protein sequence ID" value="MBA8823049.1"/>
    <property type="molecule type" value="Genomic_DNA"/>
</dbReference>
<dbReference type="EC" id="6.2.1.30" evidence="6"/>
<dbReference type="InterPro" id="IPR028154">
    <property type="entry name" value="AMP-dep_Lig_C"/>
</dbReference>
<dbReference type="Pfam" id="PF00501">
    <property type="entry name" value="AMP-binding"/>
    <property type="match status" value="1"/>
</dbReference>
<feature type="domain" description="AMP-dependent synthetase/ligase" evidence="10">
    <location>
        <begin position="71"/>
        <end position="293"/>
    </location>
</feature>
<evidence type="ECO:0000256" key="2">
    <source>
        <dbReference type="ARBA" id="ARBA00022598"/>
    </source>
</evidence>
<comment type="pathway">
    <text evidence="4">Aromatic compound metabolism; phenylacetate degradation.</text>
</comment>
<evidence type="ECO:0000313" key="13">
    <source>
        <dbReference type="Proteomes" id="UP000569329"/>
    </source>
</evidence>
<dbReference type="GO" id="GO:0010124">
    <property type="term" value="P:phenylacetate catabolic process"/>
    <property type="evidence" value="ECO:0007669"/>
    <property type="project" value="InterPro"/>
</dbReference>
<dbReference type="GO" id="GO:0047475">
    <property type="term" value="F:phenylacetate-CoA ligase activity"/>
    <property type="evidence" value="ECO:0007669"/>
    <property type="project" value="UniProtKB-EC"/>
</dbReference>
<feature type="domain" description="AMP-dependent ligase C-terminal" evidence="11">
    <location>
        <begin position="343"/>
        <end position="426"/>
    </location>
</feature>
<dbReference type="InterPro" id="IPR042099">
    <property type="entry name" value="ANL_N_sf"/>
</dbReference>
<proteinExistence type="inferred from homology"/>
<dbReference type="GO" id="GO:0000166">
    <property type="term" value="F:nucleotide binding"/>
    <property type="evidence" value="ECO:0007669"/>
    <property type="project" value="UniProtKB-KW"/>
</dbReference>
<dbReference type="CDD" id="cd05913">
    <property type="entry name" value="PaaK"/>
    <property type="match status" value="1"/>
</dbReference>
<dbReference type="Gene3D" id="3.40.50.12780">
    <property type="entry name" value="N-terminal domain of ligase-like"/>
    <property type="match status" value="1"/>
</dbReference>
<keyword evidence="13" id="KW-1185">Reference proteome</keyword>
<feature type="compositionally biased region" description="Basic and acidic residues" evidence="9">
    <location>
        <begin position="423"/>
        <end position="442"/>
    </location>
</feature>
<sequence>MTTAQRVSTPLTEPATEGLDPEQRRNLQQHRLRRLVQRLLETGGVQAARLRDCGVERGVDVSLEELHELPFVTKQDFWEYYPFGLRAAPEDDIVCVHGTSGTRGRPTLAPYTAHDLDVWSRVMARALGGAGATRRSTVHSAYSYGLFTGGLGVHHGATRLGATALPAAGSATDRQARLLLDLRPDVLCCTPSYALYLGESLRYTGITPDQLPPRVGLFGAEPWTEEMRLEIEQLLGLEALNIYGLTEIIGPGVACESLDSAGMLNIAEDHFYPEVVGPDGVPLPEGEAGELVFTTLTKTGLPLLRYRTGDIASISGPVPDSPRTLRRMTRVLGRRDDMLVIRGVNVFPTEIETVLLTDPRVAPHYVVVEDRRDPSHPELRVGVEQHSPAEDTETLERDLAVALRERLGITCVVRVLEPNRLPRAEDGEKPEKGSPRPIRWDHGAAPLPGLE</sequence>